<reference evidence="1" key="1">
    <citation type="submission" date="2015-02" db="EMBL/GenBank/DDBJ databases">
        <title>Genome Assembly of Bacillaceae bacterium MTCC 8252.</title>
        <authorList>
            <person name="Verma A."/>
            <person name="Khatri I."/>
            <person name="Mual P."/>
            <person name="Subramanian S."/>
            <person name="Krishnamurthi S."/>
        </authorList>
    </citation>
    <scope>NUCLEOTIDE SEQUENCE [LARGE SCALE GENOMIC DNA]</scope>
    <source>
        <strain evidence="1">MTCC 8252</strain>
    </source>
</reference>
<name>A0A0F5HX98_BACTR</name>
<sequence>MDVWSRLSGKMYGCMLLRGSFFYWRNLACLANKLEGKVAF</sequence>
<dbReference type="STRING" id="1221996.QY95_02703"/>
<gene>
    <name evidence="1" type="ORF">QY95_02703</name>
</gene>
<proteinExistence type="predicted"/>
<keyword evidence="2" id="KW-1185">Reference proteome</keyword>
<dbReference type="EMBL" id="JWIR02000050">
    <property type="protein sequence ID" value="KKB37926.1"/>
    <property type="molecule type" value="Genomic_DNA"/>
</dbReference>
<evidence type="ECO:0000313" key="2">
    <source>
        <dbReference type="Proteomes" id="UP000031563"/>
    </source>
</evidence>
<accession>A0A0F5HZD6</accession>
<evidence type="ECO:0000313" key="1">
    <source>
        <dbReference type="EMBL" id="KKB37926.1"/>
    </source>
</evidence>
<comment type="caution">
    <text evidence="1">The sequence shown here is derived from an EMBL/GenBank/DDBJ whole genome shotgun (WGS) entry which is preliminary data.</text>
</comment>
<protein>
    <submittedName>
        <fullName evidence="1">Uncharacterized protein</fullName>
    </submittedName>
</protein>
<accession>A0A0F5HX98</accession>
<organism evidence="1 2">
    <name type="scientific">Bacillus thermotolerans</name>
    <name type="common">Quasibacillus thermotolerans</name>
    <dbReference type="NCBI Taxonomy" id="1221996"/>
    <lineage>
        <taxon>Bacteria</taxon>
        <taxon>Bacillati</taxon>
        <taxon>Bacillota</taxon>
        <taxon>Bacilli</taxon>
        <taxon>Bacillales</taxon>
        <taxon>Bacillaceae</taxon>
        <taxon>Bacillus</taxon>
    </lineage>
</organism>
<dbReference type="Proteomes" id="UP000031563">
    <property type="component" value="Unassembled WGS sequence"/>
</dbReference>
<dbReference type="AlphaFoldDB" id="A0A0F5HX98"/>